<protein>
    <submittedName>
        <fullName evidence="3">Glr1429 protein</fullName>
    </submittedName>
</protein>
<dbReference type="HOGENOM" id="CLU_089258_1_4_3"/>
<dbReference type="Gene3D" id="6.10.140.190">
    <property type="match status" value="1"/>
</dbReference>
<dbReference type="EnsemblBacteria" id="BAC89370">
    <property type="protein sequence ID" value="BAC89370"/>
    <property type="gene ID" value="BAC89370"/>
</dbReference>
<dbReference type="KEGG" id="gvi:glr1429"/>
<evidence type="ECO:0000313" key="3">
    <source>
        <dbReference type="EMBL" id="BAC89370.1"/>
    </source>
</evidence>
<dbReference type="InParanoid" id="Q7NKP8"/>
<accession>Q7NKP8</accession>
<evidence type="ECO:0000259" key="1">
    <source>
        <dbReference type="Pfam" id="PF03551"/>
    </source>
</evidence>
<dbReference type="InterPro" id="IPR036390">
    <property type="entry name" value="WH_DNA-bd_sf"/>
</dbReference>
<dbReference type="PATRIC" id="fig|251221.4.peg.1460"/>
<evidence type="ECO:0000313" key="4">
    <source>
        <dbReference type="Proteomes" id="UP000000557"/>
    </source>
</evidence>
<name>Q7NKP8_GLOVI</name>
<dbReference type="OrthoDB" id="9783723at2"/>
<dbReference type="STRING" id="251221.gene:10758912"/>
<dbReference type="PANTHER" id="PTHR43252:SF4">
    <property type="entry name" value="TRANSCRIPTIONAL REGULATORY PROTEIN"/>
    <property type="match status" value="1"/>
</dbReference>
<organism evidence="3 4">
    <name type="scientific">Gloeobacter violaceus (strain ATCC 29082 / PCC 7421)</name>
    <dbReference type="NCBI Taxonomy" id="251221"/>
    <lineage>
        <taxon>Bacteria</taxon>
        <taxon>Bacillati</taxon>
        <taxon>Cyanobacteriota</taxon>
        <taxon>Cyanophyceae</taxon>
        <taxon>Gloeobacterales</taxon>
        <taxon>Gloeobacteraceae</taxon>
        <taxon>Gloeobacter</taxon>
    </lineage>
</organism>
<dbReference type="Pfam" id="PF03551">
    <property type="entry name" value="PadR"/>
    <property type="match status" value="1"/>
</dbReference>
<dbReference type="PANTHER" id="PTHR43252">
    <property type="entry name" value="TRANSCRIPTIONAL REGULATOR YQJI"/>
    <property type="match status" value="1"/>
</dbReference>
<dbReference type="GO" id="GO:0006355">
    <property type="term" value="P:regulation of DNA-templated transcription"/>
    <property type="evidence" value="ECO:0000318"/>
    <property type="project" value="GO_Central"/>
</dbReference>
<dbReference type="Pfam" id="PF10400">
    <property type="entry name" value="Vir_act_alpha_C"/>
    <property type="match status" value="1"/>
</dbReference>
<reference evidence="3 4" key="1">
    <citation type="journal article" date="2003" name="DNA Res.">
        <title>Complete genome structure of Gloeobacter violaceus PCC 7421, a cyanobacterium that lacks thylakoids.</title>
        <authorList>
            <person name="Nakamura Y."/>
            <person name="Kaneko T."/>
            <person name="Sato S."/>
            <person name="Mimuro M."/>
            <person name="Miyashita H."/>
            <person name="Tsuchiya T."/>
            <person name="Sasamoto S."/>
            <person name="Watanabe A."/>
            <person name="Kawashima K."/>
            <person name="Kishida Y."/>
            <person name="Kiyokawa C."/>
            <person name="Kohara M."/>
            <person name="Matsumoto M."/>
            <person name="Matsuno A."/>
            <person name="Nakazaki N."/>
            <person name="Shimpo S."/>
            <person name="Takeuchi C."/>
            <person name="Yamada M."/>
            <person name="Tabata S."/>
        </authorList>
    </citation>
    <scope>NUCLEOTIDE SEQUENCE [LARGE SCALE GENOMIC DNA]</scope>
    <source>
        <strain evidence="4">ATCC 29082 / PCC 7421</strain>
    </source>
</reference>
<dbReference type="eggNOG" id="COG1695">
    <property type="taxonomic scope" value="Bacteria"/>
</dbReference>
<sequence length="184" mass="21147">MALAHAILALLADRSFSGYELTKEFEGSVGCFWKATHQQIYRELAALEERAFVHADLVTQEGRPNKKLYELTEAGKRWLSEWLAEPSEPCVIREDMLVKMFAGYLTSPEVLIAEIERRKALHAEKLEYYRQVEREHFGDLSTIPIEKRFGYLSLKRGLRYEADWVAWCDEAAALLHSPTFAPPG</sequence>
<dbReference type="InterPro" id="IPR005149">
    <property type="entry name" value="Tscrpt_reg_PadR_N"/>
</dbReference>
<dbReference type="Gene3D" id="1.10.10.10">
    <property type="entry name" value="Winged helix-like DNA-binding domain superfamily/Winged helix DNA-binding domain"/>
    <property type="match status" value="1"/>
</dbReference>
<keyword evidence="4" id="KW-1185">Reference proteome</keyword>
<dbReference type="InterPro" id="IPR036388">
    <property type="entry name" value="WH-like_DNA-bd_sf"/>
</dbReference>
<reference evidence="3 4" key="2">
    <citation type="journal article" date="2003" name="DNA Res.">
        <title>Complete genome structure of Gloeobacter violaceus PCC 7421, a cyanobacterium that lacks thylakoids (supplement).</title>
        <authorList>
            <person name="Nakamura Y."/>
            <person name="Kaneko T."/>
            <person name="Sato S."/>
            <person name="Mimuro M."/>
            <person name="Miyashita H."/>
            <person name="Tsuchiya T."/>
            <person name="Sasamoto S."/>
            <person name="Watanabe A."/>
            <person name="Kawashima K."/>
            <person name="Kishida Y."/>
            <person name="Kiyokawa C."/>
            <person name="Kohara M."/>
            <person name="Matsumoto M."/>
            <person name="Matsuno A."/>
            <person name="Nakazaki N."/>
            <person name="Shimpo S."/>
            <person name="Takeuchi C."/>
            <person name="Yamada M."/>
            <person name="Tabata S."/>
        </authorList>
    </citation>
    <scope>NUCLEOTIDE SEQUENCE [LARGE SCALE GENOMIC DNA]</scope>
    <source>
        <strain evidence="4">ATCC 29082 / PCC 7421</strain>
    </source>
</reference>
<dbReference type="EMBL" id="BA000045">
    <property type="protein sequence ID" value="BAC89370.1"/>
    <property type="molecule type" value="Genomic_DNA"/>
</dbReference>
<dbReference type="SUPFAM" id="SSF46785">
    <property type="entry name" value="Winged helix' DNA-binding domain"/>
    <property type="match status" value="1"/>
</dbReference>
<gene>
    <name evidence="3" type="ordered locus">glr1429</name>
</gene>
<evidence type="ECO:0000259" key="2">
    <source>
        <dbReference type="Pfam" id="PF10400"/>
    </source>
</evidence>
<dbReference type="RefSeq" id="WP_011141429.1">
    <property type="nucleotide sequence ID" value="NC_005125.1"/>
</dbReference>
<dbReference type="GO" id="GO:0003700">
    <property type="term" value="F:DNA-binding transcription factor activity"/>
    <property type="evidence" value="ECO:0000318"/>
    <property type="project" value="GO_Central"/>
</dbReference>
<feature type="domain" description="Transcription regulator PadR N-terminal" evidence="1">
    <location>
        <begin position="7"/>
        <end position="80"/>
    </location>
</feature>
<feature type="domain" description="Transcription regulator PadR C-terminal" evidence="2">
    <location>
        <begin position="92"/>
        <end position="175"/>
    </location>
</feature>
<dbReference type="PhylomeDB" id="Q7NKP8"/>
<dbReference type="AlphaFoldDB" id="Q7NKP8"/>
<proteinExistence type="predicted"/>
<dbReference type="GO" id="GO:0003677">
    <property type="term" value="F:DNA binding"/>
    <property type="evidence" value="ECO:0000318"/>
    <property type="project" value="GO_Central"/>
</dbReference>
<dbReference type="InterPro" id="IPR018309">
    <property type="entry name" value="Tscrpt_reg_PadR_C"/>
</dbReference>
<dbReference type="Proteomes" id="UP000000557">
    <property type="component" value="Chromosome"/>
</dbReference>